<feature type="domain" description="TadE-like" evidence="2">
    <location>
        <begin position="15"/>
        <end position="57"/>
    </location>
</feature>
<keyword evidence="1" id="KW-0812">Transmembrane</keyword>
<evidence type="ECO:0000256" key="1">
    <source>
        <dbReference type="SAM" id="Phobius"/>
    </source>
</evidence>
<dbReference type="Pfam" id="PF07811">
    <property type="entry name" value="TadE"/>
    <property type="match status" value="1"/>
</dbReference>
<accession>A0ABT2BZB7</accession>
<dbReference type="RefSeq" id="WP_259449595.1">
    <property type="nucleotide sequence ID" value="NZ_CP119520.1"/>
</dbReference>
<keyword evidence="1" id="KW-1133">Transmembrane helix</keyword>
<feature type="transmembrane region" description="Helical" evidence="1">
    <location>
        <begin position="21"/>
        <end position="45"/>
    </location>
</feature>
<evidence type="ECO:0000259" key="2">
    <source>
        <dbReference type="Pfam" id="PF07811"/>
    </source>
</evidence>
<gene>
    <name evidence="3" type="ORF">NX786_14220</name>
</gene>
<dbReference type="InterPro" id="IPR012495">
    <property type="entry name" value="TadE-like_dom"/>
</dbReference>
<dbReference type="Proteomes" id="UP001165263">
    <property type="component" value="Unassembled WGS sequence"/>
</dbReference>
<proteinExistence type="predicted"/>
<comment type="caution">
    <text evidence="3">The sequence shown here is derived from an EMBL/GenBank/DDBJ whole genome shotgun (WGS) entry which is preliminary data.</text>
</comment>
<dbReference type="EMBL" id="JANUHC010000004">
    <property type="protein sequence ID" value="MCS0630492.1"/>
    <property type="molecule type" value="Genomic_DNA"/>
</dbReference>
<protein>
    <submittedName>
        <fullName evidence="3">Pilus assembly protein</fullName>
    </submittedName>
</protein>
<evidence type="ECO:0000313" key="4">
    <source>
        <dbReference type="Proteomes" id="UP001165263"/>
    </source>
</evidence>
<keyword evidence="1" id="KW-0472">Membrane</keyword>
<reference evidence="3" key="1">
    <citation type="submission" date="2022-08" db="EMBL/GenBank/DDBJ databases">
        <title>Reclassification of Massilia species as members of the genera Telluria, Duganella, Pseudoduganella, Mokoshia gen. nov. and Zemynaea gen. nov. using orthogonal and non-orthogonal genome-based approaches.</title>
        <authorList>
            <person name="Bowman J.P."/>
        </authorList>
    </citation>
    <scope>NUCLEOTIDE SEQUENCE</scope>
    <source>
        <strain evidence="3">LMG 11547</strain>
    </source>
</reference>
<keyword evidence="4" id="KW-1185">Reference proteome</keyword>
<evidence type="ECO:0000313" key="3">
    <source>
        <dbReference type="EMBL" id="MCS0630492.1"/>
    </source>
</evidence>
<name>A0ABT2BZB7_9BURK</name>
<sequence length="159" mass="17643">MRTIFVSPRRRTEQGSVTIEMAFSLTILTLFLAVPLFFAQVFWYYSVAQKAAHDAARFLSTASRLEMATLGTGDSDAPVSTLARQIALAETDEIRPMLDARTIVVQCDLTQCGWSVPQTVRVQVRIRISDKIFRGITDEFTNGQGINLTADSTMNYAGN</sequence>
<organism evidence="3 4">
    <name type="scientific">Telluria mixta</name>
    <dbReference type="NCBI Taxonomy" id="34071"/>
    <lineage>
        <taxon>Bacteria</taxon>
        <taxon>Pseudomonadati</taxon>
        <taxon>Pseudomonadota</taxon>
        <taxon>Betaproteobacteria</taxon>
        <taxon>Burkholderiales</taxon>
        <taxon>Oxalobacteraceae</taxon>
        <taxon>Telluria group</taxon>
        <taxon>Telluria</taxon>
    </lineage>
</organism>